<reference evidence="1" key="1">
    <citation type="journal article" date="2014" name="Front. Microbiol.">
        <title>High frequency of phylogenetically diverse reductive dehalogenase-homologous genes in deep subseafloor sedimentary metagenomes.</title>
        <authorList>
            <person name="Kawai M."/>
            <person name="Futagami T."/>
            <person name="Toyoda A."/>
            <person name="Takaki Y."/>
            <person name="Nishi S."/>
            <person name="Hori S."/>
            <person name="Arai W."/>
            <person name="Tsubouchi T."/>
            <person name="Morono Y."/>
            <person name="Uchiyama I."/>
            <person name="Ito T."/>
            <person name="Fujiyama A."/>
            <person name="Inagaki F."/>
            <person name="Takami H."/>
        </authorList>
    </citation>
    <scope>NUCLEOTIDE SEQUENCE</scope>
    <source>
        <strain evidence="1">Expedition CK06-06</strain>
    </source>
</reference>
<comment type="caution">
    <text evidence="1">The sequence shown here is derived from an EMBL/GenBank/DDBJ whole genome shotgun (WGS) entry which is preliminary data.</text>
</comment>
<proteinExistence type="predicted"/>
<dbReference type="AlphaFoldDB" id="X1SX15"/>
<gene>
    <name evidence="1" type="ORF">S12H4_27439</name>
</gene>
<name>X1SX15_9ZZZZ</name>
<feature type="non-terminal residue" evidence="1">
    <location>
        <position position="47"/>
    </location>
</feature>
<organism evidence="1">
    <name type="scientific">marine sediment metagenome</name>
    <dbReference type="NCBI Taxonomy" id="412755"/>
    <lineage>
        <taxon>unclassified sequences</taxon>
        <taxon>metagenomes</taxon>
        <taxon>ecological metagenomes</taxon>
    </lineage>
</organism>
<sequence>MDISKKKLCLLKGIKKGEPDTQIEVEIDQSIKKAITLENIANMPSIG</sequence>
<dbReference type="EMBL" id="BARW01015668">
    <property type="protein sequence ID" value="GAI97468.1"/>
    <property type="molecule type" value="Genomic_DNA"/>
</dbReference>
<accession>X1SX15</accession>
<protein>
    <submittedName>
        <fullName evidence="1">Uncharacterized protein</fullName>
    </submittedName>
</protein>
<evidence type="ECO:0000313" key="1">
    <source>
        <dbReference type="EMBL" id="GAI97468.1"/>
    </source>
</evidence>